<reference evidence="2 3" key="1">
    <citation type="journal article" date="2018" name="Sci. Rep.">
        <title>Genomic signatures of local adaptation to the degree of environmental predictability in rotifers.</title>
        <authorList>
            <person name="Franch-Gras L."/>
            <person name="Hahn C."/>
            <person name="Garcia-Roger E.M."/>
            <person name="Carmona M.J."/>
            <person name="Serra M."/>
            <person name="Gomez A."/>
        </authorList>
    </citation>
    <scope>NUCLEOTIDE SEQUENCE [LARGE SCALE GENOMIC DNA]</scope>
    <source>
        <strain evidence="2">HYR1</strain>
    </source>
</reference>
<proteinExistence type="predicted"/>
<evidence type="ECO:0000256" key="1">
    <source>
        <dbReference type="SAM" id="Phobius"/>
    </source>
</evidence>
<organism evidence="2 3">
    <name type="scientific">Brachionus plicatilis</name>
    <name type="common">Marine rotifer</name>
    <name type="synonym">Brachionus muelleri</name>
    <dbReference type="NCBI Taxonomy" id="10195"/>
    <lineage>
        <taxon>Eukaryota</taxon>
        <taxon>Metazoa</taxon>
        <taxon>Spiralia</taxon>
        <taxon>Gnathifera</taxon>
        <taxon>Rotifera</taxon>
        <taxon>Eurotatoria</taxon>
        <taxon>Monogononta</taxon>
        <taxon>Pseudotrocha</taxon>
        <taxon>Ploima</taxon>
        <taxon>Brachionidae</taxon>
        <taxon>Brachionus</taxon>
    </lineage>
</organism>
<evidence type="ECO:0000313" key="2">
    <source>
        <dbReference type="EMBL" id="RNA04721.1"/>
    </source>
</evidence>
<keyword evidence="1" id="KW-1133">Transmembrane helix</keyword>
<keyword evidence="3" id="KW-1185">Reference proteome</keyword>
<name>A0A3M7Q135_BRAPC</name>
<sequence>MHDSSRMVSFRGLPDLGNSLEHIFMEKSKKWYNSIKSPILIQKMINELDCQCVSFGVVGSFFWTTYCILCSISIFFNLYQKY</sequence>
<dbReference type="Proteomes" id="UP000276133">
    <property type="component" value="Unassembled WGS sequence"/>
</dbReference>
<comment type="caution">
    <text evidence="2">The sequence shown here is derived from an EMBL/GenBank/DDBJ whole genome shotgun (WGS) entry which is preliminary data.</text>
</comment>
<evidence type="ECO:0000313" key="3">
    <source>
        <dbReference type="Proteomes" id="UP000276133"/>
    </source>
</evidence>
<accession>A0A3M7Q135</accession>
<protein>
    <submittedName>
        <fullName evidence="2">Uncharacterized protein</fullName>
    </submittedName>
</protein>
<dbReference type="AlphaFoldDB" id="A0A3M7Q135"/>
<feature type="transmembrane region" description="Helical" evidence="1">
    <location>
        <begin position="61"/>
        <end position="79"/>
    </location>
</feature>
<dbReference type="EMBL" id="REGN01007992">
    <property type="protein sequence ID" value="RNA04721.1"/>
    <property type="molecule type" value="Genomic_DNA"/>
</dbReference>
<keyword evidence="1" id="KW-0812">Transmembrane</keyword>
<keyword evidence="1" id="KW-0472">Membrane</keyword>
<gene>
    <name evidence="2" type="ORF">BpHYR1_020093</name>
</gene>